<dbReference type="PANTHER" id="PTHR42940">
    <property type="entry name" value="ALCOHOL DEHYDROGENASE 1-RELATED"/>
    <property type="match status" value="1"/>
</dbReference>
<comment type="cofactor">
    <cofactor evidence="1">
        <name>Zn(2+)</name>
        <dbReference type="ChEBI" id="CHEBI:29105"/>
    </cofactor>
</comment>
<feature type="non-terminal residue" evidence="6">
    <location>
        <position position="98"/>
    </location>
</feature>
<protein>
    <recommendedName>
        <fullName evidence="5">Alcohol dehydrogenase-like N-terminal domain-containing protein</fullName>
    </recommendedName>
</protein>
<feature type="domain" description="Alcohol dehydrogenase-like N-terminal" evidence="5">
    <location>
        <begin position="33"/>
        <end position="96"/>
    </location>
</feature>
<dbReference type="InterPro" id="IPR011032">
    <property type="entry name" value="GroES-like_sf"/>
</dbReference>
<dbReference type="PROSITE" id="PS00059">
    <property type="entry name" value="ADH_ZINC"/>
    <property type="match status" value="1"/>
</dbReference>
<evidence type="ECO:0000313" key="6">
    <source>
        <dbReference type="EMBL" id="SVD36234.1"/>
    </source>
</evidence>
<evidence type="ECO:0000256" key="2">
    <source>
        <dbReference type="ARBA" id="ARBA00022723"/>
    </source>
</evidence>
<proteinExistence type="predicted"/>
<dbReference type="InterPro" id="IPR013154">
    <property type="entry name" value="ADH-like_N"/>
</dbReference>
<keyword evidence="4" id="KW-0560">Oxidoreductase</keyword>
<name>A0A382UPP7_9ZZZZ</name>
<dbReference type="InterPro" id="IPR002328">
    <property type="entry name" value="ADH_Zn_CS"/>
</dbReference>
<evidence type="ECO:0000256" key="3">
    <source>
        <dbReference type="ARBA" id="ARBA00022833"/>
    </source>
</evidence>
<dbReference type="AlphaFoldDB" id="A0A382UPP7"/>
<gene>
    <name evidence="6" type="ORF">METZ01_LOCUS389088</name>
</gene>
<evidence type="ECO:0000259" key="5">
    <source>
        <dbReference type="Pfam" id="PF08240"/>
    </source>
</evidence>
<accession>A0A382UPP7</accession>
<evidence type="ECO:0000256" key="1">
    <source>
        <dbReference type="ARBA" id="ARBA00001947"/>
    </source>
</evidence>
<dbReference type="Pfam" id="PF08240">
    <property type="entry name" value="ADH_N"/>
    <property type="match status" value="1"/>
</dbReference>
<sequence>MDSDTSLILKAAVLVELNKPLEIMSLRNQPLLPGQVLVKVLYSGVCRSQLMEVRGLRGEDSWLPHLLGHEGSGIVLAKGPGVTKIEVGDEVILTWIKG</sequence>
<dbReference type="Gene3D" id="3.90.180.10">
    <property type="entry name" value="Medium-chain alcohol dehydrogenases, catalytic domain"/>
    <property type="match status" value="1"/>
</dbReference>
<keyword evidence="2" id="KW-0479">Metal-binding</keyword>
<dbReference type="GO" id="GO:0016491">
    <property type="term" value="F:oxidoreductase activity"/>
    <property type="evidence" value="ECO:0007669"/>
    <property type="project" value="UniProtKB-KW"/>
</dbReference>
<dbReference type="GO" id="GO:0008270">
    <property type="term" value="F:zinc ion binding"/>
    <property type="evidence" value="ECO:0007669"/>
    <property type="project" value="InterPro"/>
</dbReference>
<reference evidence="6" key="1">
    <citation type="submission" date="2018-05" db="EMBL/GenBank/DDBJ databases">
        <authorList>
            <person name="Lanie J.A."/>
            <person name="Ng W.-L."/>
            <person name="Kazmierczak K.M."/>
            <person name="Andrzejewski T.M."/>
            <person name="Davidsen T.M."/>
            <person name="Wayne K.J."/>
            <person name="Tettelin H."/>
            <person name="Glass J.I."/>
            <person name="Rusch D."/>
            <person name="Podicherti R."/>
            <person name="Tsui H.-C.T."/>
            <person name="Winkler M.E."/>
        </authorList>
    </citation>
    <scope>NUCLEOTIDE SEQUENCE</scope>
</reference>
<keyword evidence="3" id="KW-0862">Zinc</keyword>
<organism evidence="6">
    <name type="scientific">marine metagenome</name>
    <dbReference type="NCBI Taxonomy" id="408172"/>
    <lineage>
        <taxon>unclassified sequences</taxon>
        <taxon>metagenomes</taxon>
        <taxon>ecological metagenomes</taxon>
    </lineage>
</organism>
<dbReference type="PANTHER" id="PTHR42940:SF8">
    <property type="entry name" value="VACUOLAR PROTEIN SORTING-ASSOCIATED PROTEIN 11"/>
    <property type="match status" value="1"/>
</dbReference>
<dbReference type="SUPFAM" id="SSF50129">
    <property type="entry name" value="GroES-like"/>
    <property type="match status" value="1"/>
</dbReference>
<dbReference type="EMBL" id="UINC01145854">
    <property type="protein sequence ID" value="SVD36234.1"/>
    <property type="molecule type" value="Genomic_DNA"/>
</dbReference>
<evidence type="ECO:0000256" key="4">
    <source>
        <dbReference type="ARBA" id="ARBA00023002"/>
    </source>
</evidence>